<keyword evidence="9 10" id="KW-0663">Pyridoxal phosphate</keyword>
<dbReference type="GO" id="GO:0035999">
    <property type="term" value="P:tetrahydrofolate interconversion"/>
    <property type="evidence" value="ECO:0007669"/>
    <property type="project" value="UniProtKB-UniRule"/>
</dbReference>
<comment type="pathway">
    <text evidence="10">One-carbon metabolism; tetrahydrofolate interconversion.</text>
</comment>
<evidence type="ECO:0000256" key="6">
    <source>
        <dbReference type="ARBA" id="ARBA00022563"/>
    </source>
</evidence>
<comment type="function">
    <text evidence="10">Catalyzes the reversible interconversion of serine and glycine with tetrahydrofolate (THF) serving as the one-carbon carrier. This reaction serves as the major source of one-carbon groups required for the biosynthesis of purines, thymidylate, methionine, and other important biomolecules. Also exhibits THF-independent aldolase activity toward beta-hydroxyamino acids, producing glycine and aldehydes, via a retro-aldol mechanism.</text>
</comment>
<dbReference type="GO" id="GO:0004372">
    <property type="term" value="F:glycine hydroxymethyltransferase activity"/>
    <property type="evidence" value="ECO:0007669"/>
    <property type="project" value="UniProtKB-UniRule"/>
</dbReference>
<dbReference type="EC" id="2.1.2.1" evidence="10"/>
<name>A0A2M6WXZ4_9BACT</name>
<comment type="cofactor">
    <cofactor evidence="1 10 11">
        <name>pyridoxal 5'-phosphate</name>
        <dbReference type="ChEBI" id="CHEBI:597326"/>
    </cofactor>
</comment>
<dbReference type="GO" id="GO:0019264">
    <property type="term" value="P:glycine biosynthetic process from serine"/>
    <property type="evidence" value="ECO:0007669"/>
    <property type="project" value="UniProtKB-UniRule"/>
</dbReference>
<dbReference type="InterPro" id="IPR049943">
    <property type="entry name" value="Ser_HO-MeTrfase-like"/>
</dbReference>
<evidence type="ECO:0000256" key="7">
    <source>
        <dbReference type="ARBA" id="ARBA00022605"/>
    </source>
</evidence>
<keyword evidence="13" id="KW-0489">Methyltransferase</keyword>
<evidence type="ECO:0000256" key="5">
    <source>
        <dbReference type="ARBA" id="ARBA00022490"/>
    </source>
</evidence>
<dbReference type="FunFam" id="3.40.640.10:FF:000001">
    <property type="entry name" value="Serine hydroxymethyltransferase"/>
    <property type="match status" value="1"/>
</dbReference>
<evidence type="ECO:0000313" key="14">
    <source>
        <dbReference type="Proteomes" id="UP000228596"/>
    </source>
</evidence>
<comment type="subunit">
    <text evidence="4 10">Homodimer.</text>
</comment>
<dbReference type="InterPro" id="IPR019798">
    <property type="entry name" value="Ser_HO-MeTrfase_PLP_BS"/>
</dbReference>
<dbReference type="PROSITE" id="PS00096">
    <property type="entry name" value="SHMT"/>
    <property type="match status" value="1"/>
</dbReference>
<dbReference type="NCBIfam" id="NF000586">
    <property type="entry name" value="PRK00011.1"/>
    <property type="match status" value="1"/>
</dbReference>
<dbReference type="InterPro" id="IPR015421">
    <property type="entry name" value="PyrdxlP-dep_Trfase_major"/>
</dbReference>
<dbReference type="InterPro" id="IPR015422">
    <property type="entry name" value="PyrdxlP-dep_Trfase_small"/>
</dbReference>
<dbReference type="GO" id="GO:0032259">
    <property type="term" value="P:methylation"/>
    <property type="evidence" value="ECO:0007669"/>
    <property type="project" value="UniProtKB-KW"/>
</dbReference>
<dbReference type="InterPro" id="IPR001085">
    <property type="entry name" value="Ser_HO-MeTrfase"/>
</dbReference>
<feature type="binding site" evidence="10">
    <location>
        <position position="242"/>
    </location>
    <ligand>
        <name>(6S)-5,6,7,8-tetrahydrofolate</name>
        <dbReference type="ChEBI" id="CHEBI:57453"/>
    </ligand>
</feature>
<dbReference type="Gene3D" id="3.90.1150.10">
    <property type="entry name" value="Aspartate Aminotransferase, domain 1"/>
    <property type="match status" value="1"/>
</dbReference>
<dbReference type="PANTHER" id="PTHR11680">
    <property type="entry name" value="SERINE HYDROXYMETHYLTRANSFERASE"/>
    <property type="match status" value="1"/>
</dbReference>
<feature type="domain" description="Serine hydroxymethyltransferase-like" evidence="12">
    <location>
        <begin position="11"/>
        <end position="381"/>
    </location>
</feature>
<keyword evidence="8 10" id="KW-0808">Transferase</keyword>
<sequence length="413" mass="45232">MKSAKSGWGDKVFALIKEEEKRQTDGLEMIASENYVSKQVLEATGSVLTNKYAEGYPGHRYYGGCEVIDKIESLAIERLKKLFGCKFANVQPHCGSSANMAAYYALIKPGDKLLGQAIDAGGHLTHGAKVSFSGQIYKSFGYGLDSKTGFLNYEDIAKIAKKVKPKVVMCGYSAYPRSIDFKKFKKIARSVNAYLIADIAHIAGLVATGYHQSPIGIADIVTSTTHKTLRGPRSGIIMTNDEELAKKINRAIFPALQGGPLEHVIAAKAVAFGEALKPSFKKYIGDILENMKVFAKTLMSFDFDLVTNGTDNHLILVDLRSKNLTGQEFESALGEAGITVNKNGIPLDPLPPKITSGIRVGTAALTTRGMRPKEMQRIAEMFNIVAENISNKKKLQEIKREVKSMTKKFPLTR</sequence>
<comment type="catalytic activity">
    <reaction evidence="10">
        <text>(6R)-5,10-methylene-5,6,7,8-tetrahydrofolate + glycine + H2O = (6S)-5,6,7,8-tetrahydrofolate + L-serine</text>
        <dbReference type="Rhea" id="RHEA:15481"/>
        <dbReference type="ChEBI" id="CHEBI:15377"/>
        <dbReference type="ChEBI" id="CHEBI:15636"/>
        <dbReference type="ChEBI" id="CHEBI:33384"/>
        <dbReference type="ChEBI" id="CHEBI:57305"/>
        <dbReference type="ChEBI" id="CHEBI:57453"/>
        <dbReference type="EC" id="2.1.2.1"/>
    </reaction>
</comment>
<dbReference type="HAMAP" id="MF_00051">
    <property type="entry name" value="SHMT"/>
    <property type="match status" value="1"/>
</dbReference>
<evidence type="ECO:0000256" key="11">
    <source>
        <dbReference type="PIRSR" id="PIRSR000412-50"/>
    </source>
</evidence>
<dbReference type="Gene3D" id="3.40.640.10">
    <property type="entry name" value="Type I PLP-dependent aspartate aminotransferase-like (Major domain)"/>
    <property type="match status" value="1"/>
</dbReference>
<feature type="site" description="Plays an important role in substrate specificity" evidence="10">
    <location>
        <position position="226"/>
    </location>
</feature>
<comment type="similarity">
    <text evidence="3 10">Belongs to the SHMT family.</text>
</comment>
<comment type="subcellular location">
    <subcellularLocation>
        <location evidence="2 10">Cytoplasm</location>
    </subcellularLocation>
</comment>
<gene>
    <name evidence="10 13" type="primary">glyA</name>
    <name evidence="13" type="ORF">COT77_00195</name>
</gene>
<dbReference type="PANTHER" id="PTHR11680:SF50">
    <property type="entry name" value="SERINE HYDROXYMETHYLTRANSFERASE"/>
    <property type="match status" value="1"/>
</dbReference>
<organism evidence="13 14">
    <name type="scientific">Candidatus Berkelbacteria bacterium CG10_big_fil_rev_8_21_14_0_10_41_12</name>
    <dbReference type="NCBI Taxonomy" id="1974513"/>
    <lineage>
        <taxon>Bacteria</taxon>
        <taxon>Candidatus Berkelbacteria</taxon>
    </lineage>
</organism>
<proteinExistence type="inferred from homology"/>
<keyword evidence="7 10" id="KW-0028">Amino-acid biosynthesis</keyword>
<evidence type="ECO:0000313" key="13">
    <source>
        <dbReference type="EMBL" id="PIT97678.1"/>
    </source>
</evidence>
<comment type="pathway">
    <text evidence="10">Amino-acid biosynthesis; glycine biosynthesis; glycine from L-serine: step 1/1.</text>
</comment>
<dbReference type="InterPro" id="IPR015424">
    <property type="entry name" value="PyrdxlP-dep_Trfase"/>
</dbReference>
<accession>A0A2M6WXZ4</accession>
<dbReference type="InterPro" id="IPR039429">
    <property type="entry name" value="SHMT-like_dom"/>
</dbReference>
<keyword evidence="5 10" id="KW-0963">Cytoplasm</keyword>
<dbReference type="SUPFAM" id="SSF53383">
    <property type="entry name" value="PLP-dependent transferases"/>
    <property type="match status" value="1"/>
</dbReference>
<comment type="caution">
    <text evidence="13">The sequence shown here is derived from an EMBL/GenBank/DDBJ whole genome shotgun (WGS) entry which is preliminary data.</text>
</comment>
<evidence type="ECO:0000256" key="8">
    <source>
        <dbReference type="ARBA" id="ARBA00022679"/>
    </source>
</evidence>
<keyword evidence="6 10" id="KW-0554">One-carbon metabolism</keyword>
<reference evidence="14" key="1">
    <citation type="submission" date="2017-09" db="EMBL/GenBank/DDBJ databases">
        <title>Depth-based differentiation of microbial function through sediment-hosted aquifers and enrichment of novel symbionts in the deep terrestrial subsurface.</title>
        <authorList>
            <person name="Probst A.J."/>
            <person name="Ladd B."/>
            <person name="Jarett J.K."/>
            <person name="Geller-Mcgrath D.E."/>
            <person name="Sieber C.M.K."/>
            <person name="Emerson J.B."/>
            <person name="Anantharaman K."/>
            <person name="Thomas B.C."/>
            <person name="Malmstrom R."/>
            <person name="Stieglmeier M."/>
            <person name="Klingl A."/>
            <person name="Woyke T."/>
            <person name="Ryan C.M."/>
            <person name="Banfield J.F."/>
        </authorList>
    </citation>
    <scope>NUCLEOTIDE SEQUENCE [LARGE SCALE GENOMIC DNA]</scope>
</reference>
<dbReference type="UniPathway" id="UPA00288">
    <property type="reaction ID" value="UER01023"/>
</dbReference>
<dbReference type="Proteomes" id="UP000228596">
    <property type="component" value="Unassembled WGS sequence"/>
</dbReference>
<dbReference type="AlphaFoldDB" id="A0A2M6WXZ4"/>
<evidence type="ECO:0000256" key="9">
    <source>
        <dbReference type="ARBA" id="ARBA00022898"/>
    </source>
</evidence>
<evidence type="ECO:0000259" key="12">
    <source>
        <dbReference type="Pfam" id="PF00464"/>
    </source>
</evidence>
<dbReference type="UniPathway" id="UPA00193"/>
<evidence type="ECO:0000256" key="2">
    <source>
        <dbReference type="ARBA" id="ARBA00004496"/>
    </source>
</evidence>
<dbReference type="PIRSF" id="PIRSF000412">
    <property type="entry name" value="SHMT"/>
    <property type="match status" value="1"/>
</dbReference>
<dbReference type="Pfam" id="PF00464">
    <property type="entry name" value="SHMT"/>
    <property type="match status" value="1"/>
</dbReference>
<protein>
    <recommendedName>
        <fullName evidence="10">Serine hydroxymethyltransferase</fullName>
        <shortName evidence="10">SHMT</shortName>
        <shortName evidence="10">Serine methylase</shortName>
        <ecNumber evidence="10">2.1.2.1</ecNumber>
    </recommendedName>
</protein>
<dbReference type="GO" id="GO:0030170">
    <property type="term" value="F:pyridoxal phosphate binding"/>
    <property type="evidence" value="ECO:0007669"/>
    <property type="project" value="UniProtKB-UniRule"/>
</dbReference>
<evidence type="ECO:0000256" key="1">
    <source>
        <dbReference type="ARBA" id="ARBA00001933"/>
    </source>
</evidence>
<dbReference type="CDD" id="cd00378">
    <property type="entry name" value="SHMT"/>
    <property type="match status" value="1"/>
</dbReference>
<dbReference type="GO" id="GO:0008168">
    <property type="term" value="F:methyltransferase activity"/>
    <property type="evidence" value="ECO:0007669"/>
    <property type="project" value="UniProtKB-KW"/>
</dbReference>
<feature type="modified residue" description="N6-(pyridoxal phosphate)lysine" evidence="10 11">
    <location>
        <position position="227"/>
    </location>
</feature>
<feature type="binding site" evidence="10">
    <location>
        <begin position="122"/>
        <end position="124"/>
    </location>
    <ligand>
        <name>(6S)-5,6,7,8-tetrahydrofolate</name>
        <dbReference type="ChEBI" id="CHEBI:57453"/>
    </ligand>
</feature>
<dbReference type="GO" id="GO:0005829">
    <property type="term" value="C:cytosol"/>
    <property type="evidence" value="ECO:0007669"/>
    <property type="project" value="TreeGrafter"/>
</dbReference>
<evidence type="ECO:0000256" key="4">
    <source>
        <dbReference type="ARBA" id="ARBA00011738"/>
    </source>
</evidence>
<evidence type="ECO:0000256" key="10">
    <source>
        <dbReference type="HAMAP-Rule" id="MF_00051"/>
    </source>
</evidence>
<dbReference type="EMBL" id="PEZV01000002">
    <property type="protein sequence ID" value="PIT97678.1"/>
    <property type="molecule type" value="Genomic_DNA"/>
</dbReference>
<evidence type="ECO:0000256" key="3">
    <source>
        <dbReference type="ARBA" id="ARBA00006376"/>
    </source>
</evidence>
<comment type="caution">
    <text evidence="10">Lacks conserved residue(s) required for the propagation of feature annotation.</text>
</comment>